<sequence>MIVAARPPLALLLAVELLYRALKPHRTVTGELIESHGDDHLDEKVSSSPAVDQLATTVAQESGTELTAEERMWAHYLTEQAAGRTPTGADLDRIAGTHNYGRRMLRNWRQHGKIPELCQPAS</sequence>
<evidence type="ECO:0008006" key="3">
    <source>
        <dbReference type="Google" id="ProtNLM"/>
    </source>
</evidence>
<evidence type="ECO:0000313" key="2">
    <source>
        <dbReference type="Proteomes" id="UP000656548"/>
    </source>
</evidence>
<dbReference type="EMBL" id="JADBEJ010000005">
    <property type="protein sequence ID" value="MBE1577684.1"/>
    <property type="molecule type" value="Genomic_DNA"/>
</dbReference>
<evidence type="ECO:0000313" key="1">
    <source>
        <dbReference type="EMBL" id="MBE1577684.1"/>
    </source>
</evidence>
<accession>A0ABR9LAH0</accession>
<organism evidence="1 2">
    <name type="scientific">Amycolatopsis roodepoortensis</name>
    <dbReference type="NCBI Taxonomy" id="700274"/>
    <lineage>
        <taxon>Bacteria</taxon>
        <taxon>Bacillati</taxon>
        <taxon>Actinomycetota</taxon>
        <taxon>Actinomycetes</taxon>
        <taxon>Pseudonocardiales</taxon>
        <taxon>Pseudonocardiaceae</taxon>
        <taxon>Amycolatopsis</taxon>
    </lineage>
</organism>
<protein>
    <recommendedName>
        <fullName evidence="3">Transposase</fullName>
    </recommendedName>
</protein>
<gene>
    <name evidence="1" type="ORF">H4W30_004744</name>
</gene>
<keyword evidence="2" id="KW-1185">Reference proteome</keyword>
<dbReference type="Proteomes" id="UP000656548">
    <property type="component" value="Unassembled WGS sequence"/>
</dbReference>
<proteinExistence type="predicted"/>
<comment type="caution">
    <text evidence="1">The sequence shown here is derived from an EMBL/GenBank/DDBJ whole genome shotgun (WGS) entry which is preliminary data.</text>
</comment>
<name>A0ABR9LAH0_9PSEU</name>
<reference evidence="1 2" key="1">
    <citation type="submission" date="2020-10" db="EMBL/GenBank/DDBJ databases">
        <title>Sequencing the genomes of 1000 actinobacteria strains.</title>
        <authorList>
            <person name="Klenk H.-P."/>
        </authorList>
    </citation>
    <scope>NUCLEOTIDE SEQUENCE [LARGE SCALE GENOMIC DNA]</scope>
    <source>
        <strain evidence="1 2">DSM 46661</strain>
    </source>
</reference>